<gene>
    <name evidence="1" type="ORF">HALLA_06150</name>
</gene>
<evidence type="ECO:0000313" key="1">
    <source>
        <dbReference type="EMBL" id="AHG00759.1"/>
    </source>
</evidence>
<name>W0JQ76_9EURY</name>
<dbReference type="Proteomes" id="UP000019024">
    <property type="component" value="Chromosome"/>
</dbReference>
<dbReference type="HOGENOM" id="CLU_3379869_0_0_2"/>
<dbReference type="EMBL" id="CP007055">
    <property type="protein sequence ID" value="AHG00759.1"/>
    <property type="molecule type" value="Genomic_DNA"/>
</dbReference>
<evidence type="ECO:0000313" key="2">
    <source>
        <dbReference type="Proteomes" id="UP000019024"/>
    </source>
</evidence>
<sequence length="33" mass="3816">MCIVPTDGYPCPMTFWVLFEPRDWAVDSRLGRG</sequence>
<dbReference type="KEGG" id="hlr:HALLA_06150"/>
<reference evidence="1 2" key="1">
    <citation type="submission" date="2014-01" db="EMBL/GenBank/DDBJ databases">
        <authorList>
            <consortium name="DOE Joint Genome Institute"/>
            <person name="Anderson I."/>
            <person name="Huntemann M."/>
            <person name="Han J."/>
            <person name="Chen A."/>
            <person name="Kyrpides N."/>
            <person name="Mavromatis K."/>
            <person name="Markowitz V."/>
            <person name="Palaniappan K."/>
            <person name="Ivanova N."/>
            <person name="Schaumberg A."/>
            <person name="Pati A."/>
            <person name="Liolios K."/>
            <person name="Nordberg H.P."/>
            <person name="Cantor M.N."/>
            <person name="Hua S.X."/>
            <person name="Woyke T."/>
        </authorList>
    </citation>
    <scope>NUCLEOTIDE SEQUENCE [LARGE SCALE GENOMIC DNA]</scope>
    <source>
        <strain evidence="1 2">XH-48</strain>
    </source>
</reference>
<accession>W0JQ76</accession>
<keyword evidence="2" id="KW-1185">Reference proteome</keyword>
<protein>
    <submittedName>
        <fullName evidence="1">Uncharacterized protein</fullName>
    </submittedName>
</protein>
<proteinExistence type="predicted"/>
<dbReference type="AlphaFoldDB" id="W0JQ76"/>
<organism evidence="1 2">
    <name type="scientific">Halostagnicola larsenii XH-48</name>
    <dbReference type="NCBI Taxonomy" id="797299"/>
    <lineage>
        <taxon>Archaea</taxon>
        <taxon>Methanobacteriati</taxon>
        <taxon>Methanobacteriota</taxon>
        <taxon>Stenosarchaea group</taxon>
        <taxon>Halobacteria</taxon>
        <taxon>Halobacteriales</taxon>
        <taxon>Natrialbaceae</taxon>
        <taxon>Halostagnicola</taxon>
    </lineage>
</organism>